<feature type="region of interest" description="Disordered" evidence="1">
    <location>
        <begin position="41"/>
        <end position="80"/>
    </location>
</feature>
<dbReference type="Proteomes" id="UP000553209">
    <property type="component" value="Unassembled WGS sequence"/>
</dbReference>
<feature type="domain" description="Septum formation-related" evidence="2">
    <location>
        <begin position="106"/>
        <end position="196"/>
    </location>
</feature>
<comment type="caution">
    <text evidence="3">The sequence shown here is derived from an EMBL/GenBank/DDBJ whole genome shotgun (WGS) entry which is preliminary data.</text>
</comment>
<evidence type="ECO:0000256" key="1">
    <source>
        <dbReference type="SAM" id="MobiDB-lite"/>
    </source>
</evidence>
<sequence>MLSETRRPLFGRVVLGTLAVGATLVATTACGSLPLLPPALQGGGETIAPEPTDAEAPTESTETAEPVETETTEPVAPGDSDVFSLNVGDCFVEEEMNTALFSDGISEVPLVDCSQEHDSEFFYSHQMTDAEYPGQDETMSQAEEICTGEEFTSFIGVDYAHSEIYAGHLYPTQQSWDMIGDREIICYATTSNTGETVTGTLEGANR</sequence>
<dbReference type="AlphaFoldDB" id="A0A7X6MLU3"/>
<dbReference type="RefSeq" id="WP_168444205.1">
    <property type="nucleotide sequence ID" value="NZ_JAAXPG010000045.1"/>
</dbReference>
<organism evidence="3 4">
    <name type="scientific">Nocardiopsis alborubida</name>
    <dbReference type="NCBI Taxonomy" id="146802"/>
    <lineage>
        <taxon>Bacteria</taxon>
        <taxon>Bacillati</taxon>
        <taxon>Actinomycetota</taxon>
        <taxon>Actinomycetes</taxon>
        <taxon>Streptosporangiales</taxon>
        <taxon>Nocardiopsidaceae</taxon>
        <taxon>Nocardiopsis</taxon>
    </lineage>
</organism>
<reference evidence="3 4" key="1">
    <citation type="submission" date="2020-04" db="EMBL/GenBank/DDBJ databases">
        <title>MicrobeNet Type strains.</title>
        <authorList>
            <person name="Nicholson A.C."/>
        </authorList>
    </citation>
    <scope>NUCLEOTIDE SEQUENCE [LARGE SCALE GENOMIC DNA]</scope>
    <source>
        <strain evidence="3 4">ATCC 23612</strain>
    </source>
</reference>
<evidence type="ECO:0000313" key="3">
    <source>
        <dbReference type="EMBL" id="NKZ01851.1"/>
    </source>
</evidence>
<keyword evidence="4" id="KW-1185">Reference proteome</keyword>
<dbReference type="PROSITE" id="PS51257">
    <property type="entry name" value="PROKAR_LIPOPROTEIN"/>
    <property type="match status" value="1"/>
</dbReference>
<feature type="compositionally biased region" description="Low complexity" evidence="1">
    <location>
        <begin position="41"/>
        <end position="64"/>
    </location>
</feature>
<proteinExistence type="predicted"/>
<dbReference type="EMBL" id="JAAXPG010000045">
    <property type="protein sequence ID" value="NKZ01851.1"/>
    <property type="molecule type" value="Genomic_DNA"/>
</dbReference>
<accession>A0A7X6MLU3</accession>
<dbReference type="InterPro" id="IPR026004">
    <property type="entry name" value="Septum_form"/>
</dbReference>
<name>A0A7X6MLU3_9ACTN</name>
<evidence type="ECO:0000259" key="2">
    <source>
        <dbReference type="Pfam" id="PF13845"/>
    </source>
</evidence>
<protein>
    <recommendedName>
        <fullName evidence="2">Septum formation-related domain-containing protein</fullName>
    </recommendedName>
</protein>
<dbReference type="Pfam" id="PF13845">
    <property type="entry name" value="Septum_form"/>
    <property type="match status" value="1"/>
</dbReference>
<gene>
    <name evidence="3" type="ORF">HGB44_29925</name>
</gene>
<evidence type="ECO:0000313" key="4">
    <source>
        <dbReference type="Proteomes" id="UP000553209"/>
    </source>
</evidence>